<organism evidence="4">
    <name type="scientific">bioreactor metagenome</name>
    <dbReference type="NCBI Taxonomy" id="1076179"/>
    <lineage>
        <taxon>unclassified sequences</taxon>
        <taxon>metagenomes</taxon>
        <taxon>ecological metagenomes</taxon>
    </lineage>
</organism>
<sequence>MAKEKAKRENKNRLRNKFRFSIFNDTTHEELFVFRANGLMMLLSIVLSIIFIVISVTVLISYTPLREFIPGYPDARTRKEIVQNALKLDSLEKTVKLWDFQLSNIQRIVTGQPPLELGDITIKSDSANSQGISGKISKEDSLLRLEVMKQEQFNIGNESNRVNQIEGLHFFPPVKGIVSDGFNLATNHPYIDIAAPTNSVVSAVLDGTVIMATWTDETGFTIQIQHSNDLISIYKHNSKLLKRTGDKVKAGTAISLVGSTGTLSTGAHLHFELWYKGVAVDPAKYINF</sequence>
<dbReference type="Pfam" id="PF01551">
    <property type="entry name" value="Peptidase_M23"/>
    <property type="match status" value="1"/>
</dbReference>
<dbReference type="EMBL" id="VSSQ01000280">
    <property type="protein sequence ID" value="MPL89447.1"/>
    <property type="molecule type" value="Genomic_DNA"/>
</dbReference>
<accession>A0A644VE06</accession>
<dbReference type="InterPro" id="IPR050570">
    <property type="entry name" value="Cell_wall_metabolism_enzyme"/>
</dbReference>
<evidence type="ECO:0000259" key="3">
    <source>
        <dbReference type="Pfam" id="PF01551"/>
    </source>
</evidence>
<dbReference type="InterPro" id="IPR016047">
    <property type="entry name" value="M23ase_b-sheet_dom"/>
</dbReference>
<evidence type="ECO:0000313" key="4">
    <source>
        <dbReference type="EMBL" id="MPL89447.1"/>
    </source>
</evidence>
<evidence type="ECO:0000256" key="1">
    <source>
        <dbReference type="ARBA" id="ARBA00022729"/>
    </source>
</evidence>
<dbReference type="CDD" id="cd12797">
    <property type="entry name" value="M23_peptidase"/>
    <property type="match status" value="1"/>
</dbReference>
<keyword evidence="2" id="KW-0812">Transmembrane</keyword>
<dbReference type="PANTHER" id="PTHR21666:SF289">
    <property type="entry name" value="L-ALA--D-GLU ENDOPEPTIDASE"/>
    <property type="match status" value="1"/>
</dbReference>
<dbReference type="AlphaFoldDB" id="A0A644VE06"/>
<keyword evidence="2" id="KW-1133">Transmembrane helix</keyword>
<dbReference type="GO" id="GO:0004222">
    <property type="term" value="F:metalloendopeptidase activity"/>
    <property type="evidence" value="ECO:0007669"/>
    <property type="project" value="TreeGrafter"/>
</dbReference>
<feature type="domain" description="M23ase beta-sheet core" evidence="3">
    <location>
        <begin position="188"/>
        <end position="282"/>
    </location>
</feature>
<keyword evidence="1" id="KW-0732">Signal</keyword>
<dbReference type="SUPFAM" id="SSF51261">
    <property type="entry name" value="Duplicated hybrid motif"/>
    <property type="match status" value="1"/>
</dbReference>
<keyword evidence="2" id="KW-0472">Membrane</keyword>
<gene>
    <name evidence="4" type="ORF">SDC9_35483</name>
</gene>
<proteinExistence type="predicted"/>
<evidence type="ECO:0000256" key="2">
    <source>
        <dbReference type="SAM" id="Phobius"/>
    </source>
</evidence>
<dbReference type="InterPro" id="IPR011055">
    <property type="entry name" value="Dup_hybrid_motif"/>
</dbReference>
<dbReference type="Gene3D" id="2.70.70.10">
    <property type="entry name" value="Glucose Permease (Domain IIA)"/>
    <property type="match status" value="1"/>
</dbReference>
<protein>
    <recommendedName>
        <fullName evidence="3">M23ase beta-sheet core domain-containing protein</fullName>
    </recommendedName>
</protein>
<dbReference type="PANTHER" id="PTHR21666">
    <property type="entry name" value="PEPTIDASE-RELATED"/>
    <property type="match status" value="1"/>
</dbReference>
<name>A0A644VE06_9ZZZZ</name>
<comment type="caution">
    <text evidence="4">The sequence shown here is derived from an EMBL/GenBank/DDBJ whole genome shotgun (WGS) entry which is preliminary data.</text>
</comment>
<reference evidence="4" key="1">
    <citation type="submission" date="2019-08" db="EMBL/GenBank/DDBJ databases">
        <authorList>
            <person name="Kucharzyk K."/>
            <person name="Murdoch R.W."/>
            <person name="Higgins S."/>
            <person name="Loffler F."/>
        </authorList>
    </citation>
    <scope>NUCLEOTIDE SEQUENCE</scope>
</reference>
<feature type="transmembrane region" description="Helical" evidence="2">
    <location>
        <begin position="39"/>
        <end position="62"/>
    </location>
</feature>